<dbReference type="RefSeq" id="WP_005370145.1">
    <property type="nucleotide sequence ID" value="NZ_CM001475.1"/>
</dbReference>
<dbReference type="AlphaFoldDB" id="H8GGK3"/>
<dbReference type="PANTHER" id="PTHR42724:SF1">
    <property type="entry name" value="TETRAACYLDISACCHARIDE 4'-KINASE, MITOCHONDRIAL-RELATED"/>
    <property type="match status" value="1"/>
</dbReference>
<dbReference type="SUPFAM" id="SSF52540">
    <property type="entry name" value="P-loop containing nucleoside triphosphate hydrolases"/>
    <property type="match status" value="1"/>
</dbReference>
<dbReference type="GO" id="GO:0005524">
    <property type="term" value="F:ATP binding"/>
    <property type="evidence" value="ECO:0007669"/>
    <property type="project" value="UniProtKB-UniRule"/>
</dbReference>
<keyword evidence="11 13" id="KW-0443">Lipid metabolism</keyword>
<evidence type="ECO:0000313" key="14">
    <source>
        <dbReference type="EMBL" id="EIC28799.1"/>
    </source>
</evidence>
<keyword evidence="15" id="KW-1185">Reference proteome</keyword>
<evidence type="ECO:0000256" key="1">
    <source>
        <dbReference type="ARBA" id="ARBA00002274"/>
    </source>
</evidence>
<evidence type="ECO:0000256" key="13">
    <source>
        <dbReference type="HAMAP-Rule" id="MF_00409"/>
    </source>
</evidence>
<name>H8GGK3_METAL</name>
<evidence type="ECO:0000256" key="11">
    <source>
        <dbReference type="ARBA" id="ARBA00023098"/>
    </source>
</evidence>
<comment type="catalytic activity">
    <reaction evidence="13">
        <text>a lipid A disaccharide + ATP = a lipid IVA + ADP + H(+)</text>
        <dbReference type="Rhea" id="RHEA:67840"/>
        <dbReference type="ChEBI" id="CHEBI:15378"/>
        <dbReference type="ChEBI" id="CHEBI:30616"/>
        <dbReference type="ChEBI" id="CHEBI:176343"/>
        <dbReference type="ChEBI" id="CHEBI:176425"/>
        <dbReference type="ChEBI" id="CHEBI:456216"/>
        <dbReference type="EC" id="2.7.1.130"/>
    </reaction>
</comment>
<dbReference type="EC" id="2.7.1.130" evidence="3 13"/>
<reference evidence="14 15" key="1">
    <citation type="journal article" date="2013" name="Genome Announc.">
        <title>Genome Sequence of the Obligate Gammaproteobacterial Methanotroph Methylomicrobium album Strain BG8.</title>
        <authorList>
            <person name="Kits K.D."/>
            <person name="Kalyuzhnaya M.G."/>
            <person name="Klotz M.G."/>
            <person name="Jetten M.S."/>
            <person name="Op den Camp H.J."/>
            <person name="Vuilleumier S."/>
            <person name="Bringel F."/>
            <person name="Dispirito A.A."/>
            <person name="Murrell J.C."/>
            <person name="Bruce D."/>
            <person name="Cheng J.F."/>
            <person name="Copeland A."/>
            <person name="Goodwin L."/>
            <person name="Hauser L."/>
            <person name="Lajus A."/>
            <person name="Land M.L."/>
            <person name="Lapidus A."/>
            <person name="Lucas S."/>
            <person name="Medigue C."/>
            <person name="Pitluck S."/>
            <person name="Woyke T."/>
            <person name="Zeytun A."/>
            <person name="Stein L.Y."/>
        </authorList>
    </citation>
    <scope>NUCLEOTIDE SEQUENCE [LARGE SCALE GENOMIC DNA]</scope>
    <source>
        <strain evidence="14 15">BG8</strain>
    </source>
</reference>
<proteinExistence type="inferred from homology"/>
<dbReference type="GO" id="GO:0005886">
    <property type="term" value="C:plasma membrane"/>
    <property type="evidence" value="ECO:0007669"/>
    <property type="project" value="TreeGrafter"/>
</dbReference>
<evidence type="ECO:0000313" key="15">
    <source>
        <dbReference type="Proteomes" id="UP000005090"/>
    </source>
</evidence>
<keyword evidence="5 13" id="KW-0444">Lipid biosynthesis</keyword>
<keyword evidence="8 13" id="KW-0547">Nucleotide-binding</keyword>
<evidence type="ECO:0000256" key="7">
    <source>
        <dbReference type="ARBA" id="ARBA00022679"/>
    </source>
</evidence>
<gene>
    <name evidence="13" type="primary">lpxK</name>
    <name evidence="14" type="ORF">Metal_0980</name>
</gene>
<organism evidence="14 15">
    <name type="scientific">Methylomicrobium album BG8</name>
    <dbReference type="NCBI Taxonomy" id="686340"/>
    <lineage>
        <taxon>Bacteria</taxon>
        <taxon>Pseudomonadati</taxon>
        <taxon>Pseudomonadota</taxon>
        <taxon>Gammaproteobacteria</taxon>
        <taxon>Methylococcales</taxon>
        <taxon>Methylococcaceae</taxon>
        <taxon>Methylomicrobium</taxon>
    </lineage>
</organism>
<dbReference type="PANTHER" id="PTHR42724">
    <property type="entry name" value="TETRAACYLDISACCHARIDE 4'-KINASE"/>
    <property type="match status" value="1"/>
</dbReference>
<dbReference type="InterPro" id="IPR003758">
    <property type="entry name" value="LpxK"/>
</dbReference>
<dbReference type="InterPro" id="IPR027417">
    <property type="entry name" value="P-loop_NTPase"/>
</dbReference>
<evidence type="ECO:0000256" key="3">
    <source>
        <dbReference type="ARBA" id="ARBA00012071"/>
    </source>
</evidence>
<dbReference type="eggNOG" id="COG1663">
    <property type="taxonomic scope" value="Bacteria"/>
</dbReference>
<feature type="binding site" evidence="13">
    <location>
        <begin position="63"/>
        <end position="70"/>
    </location>
    <ligand>
        <name>ATP</name>
        <dbReference type="ChEBI" id="CHEBI:30616"/>
    </ligand>
</feature>
<dbReference type="Proteomes" id="UP000005090">
    <property type="component" value="Chromosome"/>
</dbReference>
<evidence type="ECO:0000256" key="2">
    <source>
        <dbReference type="ARBA" id="ARBA00004870"/>
    </source>
</evidence>
<evidence type="ECO:0000256" key="6">
    <source>
        <dbReference type="ARBA" id="ARBA00022556"/>
    </source>
</evidence>
<dbReference type="NCBIfam" id="TIGR00682">
    <property type="entry name" value="lpxK"/>
    <property type="match status" value="1"/>
</dbReference>
<keyword evidence="9 13" id="KW-0418">Kinase</keyword>
<comment type="function">
    <text evidence="1 13">Transfers the gamma-phosphate of ATP to the 4'-position of a tetraacyldisaccharide 1-phosphate intermediate (termed DS-1-P) to form tetraacyldisaccharide 1,4'-bis-phosphate (lipid IVA).</text>
</comment>
<evidence type="ECO:0000256" key="10">
    <source>
        <dbReference type="ARBA" id="ARBA00022840"/>
    </source>
</evidence>
<keyword evidence="10 13" id="KW-0067">ATP-binding</keyword>
<evidence type="ECO:0000256" key="9">
    <source>
        <dbReference type="ARBA" id="ARBA00022777"/>
    </source>
</evidence>
<evidence type="ECO:0000256" key="5">
    <source>
        <dbReference type="ARBA" id="ARBA00022516"/>
    </source>
</evidence>
<comment type="similarity">
    <text evidence="13">Belongs to the LpxK family.</text>
</comment>
<dbReference type="HOGENOM" id="CLU_038816_2_0_6"/>
<comment type="pathway">
    <text evidence="2 13">Glycolipid biosynthesis; lipid IV(A) biosynthesis; lipid IV(A) from (3R)-3-hydroxytetradecanoyl-[acyl-carrier-protein] and UDP-N-acetyl-alpha-D-glucosamine: step 6/6.</text>
</comment>
<keyword evidence="7 13" id="KW-0808">Transferase</keyword>
<accession>H8GGK3</accession>
<protein>
    <recommendedName>
        <fullName evidence="4 13">Tetraacyldisaccharide 4'-kinase</fullName>
        <ecNumber evidence="3 13">2.7.1.130</ecNumber>
    </recommendedName>
    <alternativeName>
        <fullName evidence="12 13">Lipid A 4'-kinase</fullName>
    </alternativeName>
</protein>
<dbReference type="GO" id="GO:0009245">
    <property type="term" value="P:lipid A biosynthetic process"/>
    <property type="evidence" value="ECO:0007669"/>
    <property type="project" value="UniProtKB-UniRule"/>
</dbReference>
<dbReference type="EMBL" id="CM001475">
    <property type="protein sequence ID" value="EIC28799.1"/>
    <property type="molecule type" value="Genomic_DNA"/>
</dbReference>
<dbReference type="GO" id="GO:0009029">
    <property type="term" value="F:lipid-A 4'-kinase activity"/>
    <property type="evidence" value="ECO:0007669"/>
    <property type="project" value="UniProtKB-UniRule"/>
</dbReference>
<dbReference type="CDD" id="cd01983">
    <property type="entry name" value="SIMIBI"/>
    <property type="match status" value="1"/>
</dbReference>
<evidence type="ECO:0000256" key="8">
    <source>
        <dbReference type="ARBA" id="ARBA00022741"/>
    </source>
</evidence>
<dbReference type="HAMAP" id="MF_00409">
    <property type="entry name" value="LpxK"/>
    <property type="match status" value="1"/>
</dbReference>
<evidence type="ECO:0000256" key="12">
    <source>
        <dbReference type="ARBA" id="ARBA00029757"/>
    </source>
</evidence>
<sequence>MIETKLPRLAARIWYRKTGAGLLLWPFGKLFEGIARLRRACYRCGWLKTTVFPVPVIVVGNLTVGGAGKTPLIIWLARFLKEKGFRPGIVSRGYGGRAALYPQWVDADSRAGEVGDEALLIAARTGCPMAVSPVRTDACRLLLDRADCDVLLSDDGLQHYALGRTLEIAVIDGERRFGNGWCLPAGPLREPEARLKDVDLIVVNGGLARPNEFSMQLAGAEAVNLLTGMRKPLAAFKAAPCHAVAGIGHPERFFRHLEMAGLGCIPHDFPDHFAFRPEDLDFGDTFPVLMTEKDAVKCGAFADERLWAVPVEANMDSAFAARLIELLSEKHDR</sequence>
<keyword evidence="6 13" id="KW-0441">Lipid A biosynthesis</keyword>
<dbReference type="GO" id="GO:0009244">
    <property type="term" value="P:lipopolysaccharide core region biosynthetic process"/>
    <property type="evidence" value="ECO:0007669"/>
    <property type="project" value="TreeGrafter"/>
</dbReference>
<dbReference type="UniPathway" id="UPA00359">
    <property type="reaction ID" value="UER00482"/>
</dbReference>
<dbReference type="Pfam" id="PF02606">
    <property type="entry name" value="LpxK"/>
    <property type="match status" value="1"/>
</dbReference>
<evidence type="ECO:0000256" key="4">
    <source>
        <dbReference type="ARBA" id="ARBA00016436"/>
    </source>
</evidence>
<dbReference type="STRING" id="686340.Metal_0980"/>